<organism evidence="1 2">
    <name type="scientific">Streptomyces spirodelae</name>
    <dbReference type="NCBI Taxonomy" id="2812904"/>
    <lineage>
        <taxon>Bacteria</taxon>
        <taxon>Bacillati</taxon>
        <taxon>Actinomycetota</taxon>
        <taxon>Actinomycetes</taxon>
        <taxon>Kitasatosporales</taxon>
        <taxon>Streptomycetaceae</taxon>
        <taxon>Streptomyces</taxon>
    </lineage>
</organism>
<evidence type="ECO:0000313" key="2">
    <source>
        <dbReference type="Proteomes" id="UP001518976"/>
    </source>
</evidence>
<keyword evidence="2" id="KW-1185">Reference proteome</keyword>
<dbReference type="EMBL" id="JAFFZN010000002">
    <property type="protein sequence ID" value="MBO8184595.1"/>
    <property type="molecule type" value="Genomic_DNA"/>
</dbReference>
<name>A0ABS3WN99_9ACTN</name>
<proteinExistence type="predicted"/>
<gene>
    <name evidence="1" type="ORF">JW592_03765</name>
</gene>
<dbReference type="RefSeq" id="WP_209263389.1">
    <property type="nucleotide sequence ID" value="NZ_JAFFZN010000002.1"/>
</dbReference>
<evidence type="ECO:0000313" key="1">
    <source>
        <dbReference type="EMBL" id="MBO8184595.1"/>
    </source>
</evidence>
<comment type="caution">
    <text evidence="1">The sequence shown here is derived from an EMBL/GenBank/DDBJ whole genome shotgun (WGS) entry which is preliminary data.</text>
</comment>
<sequence>MGQALSELCDAWDTKLKTVEDACGQISNHLDYTRAAHGKDEDDITTAMSSIATLDDRIK</sequence>
<accession>A0ABS3WN99</accession>
<dbReference type="Proteomes" id="UP001518976">
    <property type="component" value="Unassembled WGS sequence"/>
</dbReference>
<reference evidence="1 2" key="1">
    <citation type="submission" date="2021-02" db="EMBL/GenBank/DDBJ databases">
        <title>Streptomyces spirodelae sp. nov., isolated from duckweed.</title>
        <authorList>
            <person name="Saimee Y."/>
            <person name="Duangmal K."/>
        </authorList>
    </citation>
    <scope>NUCLEOTIDE SEQUENCE [LARGE SCALE GENOMIC DNA]</scope>
    <source>
        <strain evidence="1 2">DW4-2</strain>
    </source>
</reference>
<protein>
    <recommendedName>
        <fullName evidence="3">WXG100 family type VII secretion target</fullName>
    </recommendedName>
</protein>
<evidence type="ECO:0008006" key="3">
    <source>
        <dbReference type="Google" id="ProtNLM"/>
    </source>
</evidence>